<dbReference type="CDD" id="cd00067">
    <property type="entry name" value="GAL4"/>
    <property type="match status" value="1"/>
</dbReference>
<protein>
    <recommendedName>
        <fullName evidence="3">Zn(2)-C6 fungal-type domain-containing protein</fullName>
    </recommendedName>
</protein>
<proteinExistence type="predicted"/>
<dbReference type="InterPro" id="IPR021858">
    <property type="entry name" value="Fun_TF"/>
</dbReference>
<keyword evidence="5" id="KW-1185">Reference proteome</keyword>
<feature type="domain" description="Zn(2)-C6 fungal-type" evidence="3">
    <location>
        <begin position="20"/>
        <end position="51"/>
    </location>
</feature>
<dbReference type="SMART" id="SM00066">
    <property type="entry name" value="GAL4"/>
    <property type="match status" value="1"/>
</dbReference>
<gene>
    <name evidence="4" type="ORF">BCR34DRAFT_556078</name>
</gene>
<evidence type="ECO:0000313" key="4">
    <source>
        <dbReference type="EMBL" id="ORY17132.1"/>
    </source>
</evidence>
<dbReference type="Proteomes" id="UP000193144">
    <property type="component" value="Unassembled WGS sequence"/>
</dbReference>
<dbReference type="GO" id="GO:0001228">
    <property type="term" value="F:DNA-binding transcription activator activity, RNA polymerase II-specific"/>
    <property type="evidence" value="ECO:0007669"/>
    <property type="project" value="TreeGrafter"/>
</dbReference>
<dbReference type="STRING" id="1231657.A0A1Y2A3N4"/>
<dbReference type="InterPro" id="IPR053157">
    <property type="entry name" value="Sterol_Uptake_Regulator"/>
</dbReference>
<evidence type="ECO:0000313" key="5">
    <source>
        <dbReference type="Proteomes" id="UP000193144"/>
    </source>
</evidence>
<name>A0A1Y2A3N4_9PLEO</name>
<evidence type="ECO:0000259" key="3">
    <source>
        <dbReference type="PROSITE" id="PS50048"/>
    </source>
</evidence>
<dbReference type="PANTHER" id="PTHR47784:SF5">
    <property type="entry name" value="STEROL UPTAKE CONTROL PROTEIN 2"/>
    <property type="match status" value="1"/>
</dbReference>
<feature type="region of interest" description="Disordered" evidence="2">
    <location>
        <begin position="58"/>
        <end position="77"/>
    </location>
</feature>
<evidence type="ECO:0000256" key="2">
    <source>
        <dbReference type="SAM" id="MobiDB-lite"/>
    </source>
</evidence>
<dbReference type="PROSITE" id="PS50048">
    <property type="entry name" value="ZN2_CY6_FUNGAL_2"/>
    <property type="match status" value="1"/>
</dbReference>
<feature type="compositionally biased region" description="Low complexity" evidence="2">
    <location>
        <begin position="58"/>
        <end position="73"/>
    </location>
</feature>
<reference evidence="4 5" key="1">
    <citation type="submission" date="2016-07" db="EMBL/GenBank/DDBJ databases">
        <title>Pervasive Adenine N6-methylation of Active Genes in Fungi.</title>
        <authorList>
            <consortium name="DOE Joint Genome Institute"/>
            <person name="Mondo S.J."/>
            <person name="Dannebaum R.O."/>
            <person name="Kuo R.C."/>
            <person name="Labutti K."/>
            <person name="Haridas S."/>
            <person name="Kuo A."/>
            <person name="Salamov A."/>
            <person name="Ahrendt S.R."/>
            <person name="Lipzen A."/>
            <person name="Sullivan W."/>
            <person name="Andreopoulos W.B."/>
            <person name="Clum A."/>
            <person name="Lindquist E."/>
            <person name="Daum C."/>
            <person name="Ramamoorthy G.K."/>
            <person name="Gryganskyi A."/>
            <person name="Culley D."/>
            <person name="Magnuson J.K."/>
            <person name="James T.Y."/>
            <person name="O'Malley M.A."/>
            <person name="Stajich J.E."/>
            <person name="Spatafora J.W."/>
            <person name="Visel A."/>
            <person name="Grigoriev I.V."/>
        </authorList>
    </citation>
    <scope>NUCLEOTIDE SEQUENCE [LARGE SCALE GENOMIC DNA]</scope>
    <source>
        <strain evidence="4 5">CBS 115471</strain>
    </source>
</reference>
<dbReference type="InterPro" id="IPR036864">
    <property type="entry name" value="Zn2-C6_fun-type_DNA-bd_sf"/>
</dbReference>
<accession>A0A1Y2A3N4</accession>
<dbReference type="Pfam" id="PF00172">
    <property type="entry name" value="Zn_clus"/>
    <property type="match status" value="1"/>
</dbReference>
<sequence length="528" mass="59927">MPRRTPGFISKRPHQKSKRGCLTCKRKKVKCDEVAQPGCGYCTLRKLECIFPHDINTPPSSDSSGTPSDSVSTHASVSQSGSIIETHPLEDFSSVPLTTPRWLIPAAFSSIGQLSKVDLEYLHHYKTVAWKSITIREEEDIHQINRDMIPQVGMTHSYLLYAIMGISAAQIHLYTPSPENEKQLVYYRHKTLTSYNKSIQKITTDNYESLLLTSMLLQVLVPEPDLHADDSELLNTVAVFLTITQGLRILAALKWSCGIERLPCSRLFRRELRTLPPPPPVKKGVGIDENVAQVRTDNSFGNTPEYPNPPSTYGESQPDYENLPFRPRELMKAPFAKPMYWEIPAPAFLPPSLMALLHTLVEPPPQDPSEPLDFHLPVLLPMLHALSPIFLSLYYFHLSSDFYVRTVVFPTFMPPEFIALVKAREPRAMVIIAWWFAFVRLVPNMWWMRNLIPRLLQAVSNQIFRCNSKVLMDAVDGAFRIVRLTEKRGREVGAKGVFQGWDGLSWEDWGDGSSETDAVRDVLRNEVC</sequence>
<dbReference type="AlphaFoldDB" id="A0A1Y2A3N4"/>
<dbReference type="OrthoDB" id="3546279at2759"/>
<organism evidence="4 5">
    <name type="scientific">Clohesyomyces aquaticus</name>
    <dbReference type="NCBI Taxonomy" id="1231657"/>
    <lineage>
        <taxon>Eukaryota</taxon>
        <taxon>Fungi</taxon>
        <taxon>Dikarya</taxon>
        <taxon>Ascomycota</taxon>
        <taxon>Pezizomycotina</taxon>
        <taxon>Dothideomycetes</taxon>
        <taxon>Pleosporomycetidae</taxon>
        <taxon>Pleosporales</taxon>
        <taxon>Lindgomycetaceae</taxon>
        <taxon>Clohesyomyces</taxon>
    </lineage>
</organism>
<feature type="region of interest" description="Disordered" evidence="2">
    <location>
        <begin position="297"/>
        <end position="318"/>
    </location>
</feature>
<dbReference type="Pfam" id="PF11951">
    <property type="entry name" value="Fungal_trans_2"/>
    <property type="match status" value="1"/>
</dbReference>
<dbReference type="EMBL" id="MCFA01000014">
    <property type="protein sequence ID" value="ORY17132.1"/>
    <property type="molecule type" value="Genomic_DNA"/>
</dbReference>
<dbReference type="GO" id="GO:0008270">
    <property type="term" value="F:zinc ion binding"/>
    <property type="evidence" value="ECO:0007669"/>
    <property type="project" value="InterPro"/>
</dbReference>
<keyword evidence="1" id="KW-0539">Nucleus</keyword>
<dbReference type="SUPFAM" id="SSF57701">
    <property type="entry name" value="Zn2/Cys6 DNA-binding domain"/>
    <property type="match status" value="1"/>
</dbReference>
<dbReference type="PROSITE" id="PS00463">
    <property type="entry name" value="ZN2_CY6_FUNGAL_1"/>
    <property type="match status" value="1"/>
</dbReference>
<dbReference type="PANTHER" id="PTHR47784">
    <property type="entry name" value="STEROL UPTAKE CONTROL PROTEIN 2"/>
    <property type="match status" value="1"/>
</dbReference>
<dbReference type="Gene3D" id="4.10.240.10">
    <property type="entry name" value="Zn(2)-C6 fungal-type DNA-binding domain"/>
    <property type="match status" value="1"/>
</dbReference>
<dbReference type="InterPro" id="IPR001138">
    <property type="entry name" value="Zn2Cys6_DnaBD"/>
</dbReference>
<comment type="caution">
    <text evidence="4">The sequence shown here is derived from an EMBL/GenBank/DDBJ whole genome shotgun (WGS) entry which is preliminary data.</text>
</comment>
<evidence type="ECO:0000256" key="1">
    <source>
        <dbReference type="ARBA" id="ARBA00023242"/>
    </source>
</evidence>